<comment type="caution">
    <text evidence="5">The sequence shown here is derived from an EMBL/GenBank/DDBJ whole genome shotgun (WGS) entry which is preliminary data.</text>
</comment>
<evidence type="ECO:0000259" key="4">
    <source>
        <dbReference type="PROSITE" id="PS50405"/>
    </source>
</evidence>
<gene>
    <name evidence="5" type="ORF">F0A16_05660</name>
</gene>
<keyword evidence="2 5" id="KW-0808">Transferase</keyword>
<dbReference type="InterPro" id="IPR040079">
    <property type="entry name" value="Glutathione_S-Trfase"/>
</dbReference>
<dbReference type="RefSeq" id="WP_149434404.1">
    <property type="nucleotide sequence ID" value="NZ_VTPX01000002.1"/>
</dbReference>
<reference evidence="5 6" key="1">
    <citation type="submission" date="2019-08" db="EMBL/GenBank/DDBJ databases">
        <title>Bioinformatics analysis of the strain L3 and L5.</title>
        <authorList>
            <person name="Li X."/>
        </authorList>
    </citation>
    <scope>NUCLEOTIDE SEQUENCE [LARGE SCALE GENOMIC DNA]</scope>
    <source>
        <strain evidence="5 6">L3</strain>
    </source>
</reference>
<comment type="similarity">
    <text evidence="1">Belongs to the GST superfamily.</text>
</comment>
<accession>A0A640WHH5</accession>
<evidence type="ECO:0000256" key="2">
    <source>
        <dbReference type="ARBA" id="ARBA00022679"/>
    </source>
</evidence>
<dbReference type="GO" id="GO:0016740">
    <property type="term" value="F:transferase activity"/>
    <property type="evidence" value="ECO:0007669"/>
    <property type="project" value="UniProtKB-KW"/>
</dbReference>
<proteinExistence type="inferred from homology"/>
<dbReference type="Pfam" id="PF00043">
    <property type="entry name" value="GST_C"/>
    <property type="match status" value="1"/>
</dbReference>
<dbReference type="SFLD" id="SFLDS00019">
    <property type="entry name" value="Glutathione_Transferase_(cytos"/>
    <property type="match status" value="1"/>
</dbReference>
<dbReference type="InterPro" id="IPR004045">
    <property type="entry name" value="Glutathione_S-Trfase_N"/>
</dbReference>
<dbReference type="SFLD" id="SFLDG00358">
    <property type="entry name" value="Main_(cytGST)"/>
    <property type="match status" value="1"/>
</dbReference>
<dbReference type="CDD" id="cd03180">
    <property type="entry name" value="GST_C_2"/>
    <property type="match status" value="1"/>
</dbReference>
<feature type="domain" description="GST C-terminal" evidence="4">
    <location>
        <begin position="86"/>
        <end position="206"/>
    </location>
</feature>
<evidence type="ECO:0000256" key="1">
    <source>
        <dbReference type="ARBA" id="ARBA00007409"/>
    </source>
</evidence>
<sequence>MLKIWGRANSTNVKKVLWCAAELELPFERLDAGGAYGVVNEPAYRAMNPNGLIPCIQDDDLVLWESNAIVRYLCARYGRDSLHDEDPAVRAGADKWMDWTTSSLASPFRDLFWNTVRLPVEQRDDKAAEKGLAACGALLGMADRTLAERPFLSGPEWGMGDIPLGCFAYAWFEMDIARPDLPHLAAWYTRLQSRPAYRQHVMTALT</sequence>
<evidence type="ECO:0000259" key="3">
    <source>
        <dbReference type="PROSITE" id="PS50404"/>
    </source>
</evidence>
<dbReference type="SFLD" id="SFLDG01150">
    <property type="entry name" value="Main.1:_Beta-like"/>
    <property type="match status" value="1"/>
</dbReference>
<dbReference type="InterPro" id="IPR010987">
    <property type="entry name" value="Glutathione-S-Trfase_C-like"/>
</dbReference>
<dbReference type="PROSITE" id="PS50405">
    <property type="entry name" value="GST_CTER"/>
    <property type="match status" value="1"/>
</dbReference>
<dbReference type="InterPro" id="IPR036249">
    <property type="entry name" value="Thioredoxin-like_sf"/>
</dbReference>
<dbReference type="Proteomes" id="UP000466024">
    <property type="component" value="Unassembled WGS sequence"/>
</dbReference>
<organism evidence="5 6">
    <name type="scientific">Salinicola corii</name>
    <dbReference type="NCBI Taxonomy" id="2606937"/>
    <lineage>
        <taxon>Bacteria</taxon>
        <taxon>Pseudomonadati</taxon>
        <taxon>Pseudomonadota</taxon>
        <taxon>Gammaproteobacteria</taxon>
        <taxon>Oceanospirillales</taxon>
        <taxon>Halomonadaceae</taxon>
        <taxon>Salinicola</taxon>
    </lineage>
</organism>
<dbReference type="PANTHER" id="PTHR44051:SF19">
    <property type="entry name" value="DISULFIDE-BOND OXIDOREDUCTASE YFCG"/>
    <property type="match status" value="1"/>
</dbReference>
<dbReference type="AlphaFoldDB" id="A0A640WHH5"/>
<dbReference type="SUPFAM" id="SSF52833">
    <property type="entry name" value="Thioredoxin-like"/>
    <property type="match status" value="1"/>
</dbReference>
<dbReference type="CDD" id="cd03047">
    <property type="entry name" value="GST_N_2"/>
    <property type="match status" value="1"/>
</dbReference>
<name>A0A640WHH5_9GAMM</name>
<dbReference type="PANTHER" id="PTHR44051">
    <property type="entry name" value="GLUTATHIONE S-TRANSFERASE-RELATED"/>
    <property type="match status" value="1"/>
</dbReference>
<dbReference type="FunFam" id="3.40.30.10:FF:000039">
    <property type="entry name" value="Glutathione S-transferase domain"/>
    <property type="match status" value="1"/>
</dbReference>
<evidence type="ECO:0000313" key="5">
    <source>
        <dbReference type="EMBL" id="KAA0019807.1"/>
    </source>
</evidence>
<dbReference type="InterPro" id="IPR036282">
    <property type="entry name" value="Glutathione-S-Trfase_C_sf"/>
</dbReference>
<dbReference type="EMBL" id="VTPX01000002">
    <property type="protein sequence ID" value="KAA0019807.1"/>
    <property type="molecule type" value="Genomic_DNA"/>
</dbReference>
<protein>
    <submittedName>
        <fullName evidence="5">Glutathione S-transferase</fullName>
    </submittedName>
</protein>
<feature type="domain" description="GST N-terminal" evidence="3">
    <location>
        <begin position="1"/>
        <end position="81"/>
    </location>
</feature>
<dbReference type="Gene3D" id="3.40.30.10">
    <property type="entry name" value="Glutaredoxin"/>
    <property type="match status" value="1"/>
</dbReference>
<keyword evidence="6" id="KW-1185">Reference proteome</keyword>
<evidence type="ECO:0000313" key="6">
    <source>
        <dbReference type="Proteomes" id="UP000466024"/>
    </source>
</evidence>
<dbReference type="InterPro" id="IPR004046">
    <property type="entry name" value="GST_C"/>
</dbReference>
<dbReference type="Pfam" id="PF13409">
    <property type="entry name" value="GST_N_2"/>
    <property type="match status" value="1"/>
</dbReference>
<dbReference type="PROSITE" id="PS50404">
    <property type="entry name" value="GST_NTER"/>
    <property type="match status" value="1"/>
</dbReference>
<dbReference type="Gene3D" id="1.20.1050.10">
    <property type="match status" value="1"/>
</dbReference>
<dbReference type="SUPFAM" id="SSF47616">
    <property type="entry name" value="GST C-terminal domain-like"/>
    <property type="match status" value="1"/>
</dbReference>